<keyword evidence="4" id="KW-0863">Zinc-finger</keyword>
<dbReference type="InterPro" id="IPR051059">
    <property type="entry name" value="VerF-like"/>
</dbReference>
<evidence type="ECO:0000313" key="8">
    <source>
        <dbReference type="Proteomes" id="UP001610335"/>
    </source>
</evidence>
<evidence type="ECO:0008006" key="9">
    <source>
        <dbReference type="Google" id="ProtNLM"/>
    </source>
</evidence>
<keyword evidence="6" id="KW-0539">Nucleus</keyword>
<proteinExistence type="predicted"/>
<dbReference type="PANTHER" id="PTHR40626">
    <property type="entry name" value="MIP31509P"/>
    <property type="match status" value="1"/>
</dbReference>
<name>A0ABR4HLI4_9EURO</name>
<evidence type="ECO:0000256" key="5">
    <source>
        <dbReference type="ARBA" id="ARBA00022833"/>
    </source>
</evidence>
<sequence>MLSLYQLQMSTDLRPIPSPRRLTLPTTEQHPPLRCPWKVTTEHYHILSRELASVASAVPPSLALSSRHTLSCYLEGYFRGSYSHLPYLHTQSLSPTTHVAKAVVNRCGRGISSGGGSSHTPKDQPSAITGGISWTKRSAAIAKPARSSGISFVVRPHSQDGLSMASQAAMLVRQFGISSHERKAPKDITWEQWIDCEGRRRSLFTAYALFNLQTVAFNVPPMALNHKVHLQLPASATEWEAPNTEALLAARSWGIPGEQSVTQELDQLLSGRPIETTMSSLGNYLLIHGLFQHIFFARLASSCLANTATSLPPDFVNNMEAALRSWQKSWEATGESTLNPSSPKSPLGFNPTALLRLAYIRLNANTGPTRHLLSREPTKIADVFVDASARSVRSVLCNRSAHLDRAILQFIHALSVPVQVGIAFVARTQTLTWSFQQPLCNLECAFLVHWLLALDSTSKRRGRQGLAASRGAQAAKCWSVWFQVSELGDGVQDTPDYVTRLRHLAATTTRMWAEVYGGFQVYEMAYTIGARLSIITNTLSGLEV</sequence>
<dbReference type="PANTHER" id="PTHR40626:SF10">
    <property type="entry name" value="C2H2-TYPE DOMAIN-CONTAINING PROTEIN"/>
    <property type="match status" value="1"/>
</dbReference>
<keyword evidence="2" id="KW-0479">Metal-binding</keyword>
<organism evidence="7 8">
    <name type="scientific">Aspergillus cavernicola</name>
    <dbReference type="NCBI Taxonomy" id="176166"/>
    <lineage>
        <taxon>Eukaryota</taxon>
        <taxon>Fungi</taxon>
        <taxon>Dikarya</taxon>
        <taxon>Ascomycota</taxon>
        <taxon>Pezizomycotina</taxon>
        <taxon>Eurotiomycetes</taxon>
        <taxon>Eurotiomycetidae</taxon>
        <taxon>Eurotiales</taxon>
        <taxon>Aspergillaceae</taxon>
        <taxon>Aspergillus</taxon>
        <taxon>Aspergillus subgen. Nidulantes</taxon>
    </lineage>
</organism>
<evidence type="ECO:0000256" key="2">
    <source>
        <dbReference type="ARBA" id="ARBA00022723"/>
    </source>
</evidence>
<comment type="caution">
    <text evidence="7">The sequence shown here is derived from an EMBL/GenBank/DDBJ whole genome shotgun (WGS) entry which is preliminary data.</text>
</comment>
<evidence type="ECO:0000256" key="6">
    <source>
        <dbReference type="ARBA" id="ARBA00023242"/>
    </source>
</evidence>
<comment type="subcellular location">
    <subcellularLocation>
        <location evidence="1">Nucleus</location>
    </subcellularLocation>
</comment>
<evidence type="ECO:0000256" key="1">
    <source>
        <dbReference type="ARBA" id="ARBA00004123"/>
    </source>
</evidence>
<evidence type="ECO:0000256" key="3">
    <source>
        <dbReference type="ARBA" id="ARBA00022737"/>
    </source>
</evidence>
<accession>A0ABR4HLI4</accession>
<keyword evidence="8" id="KW-1185">Reference proteome</keyword>
<dbReference type="EMBL" id="JBFXLS010000111">
    <property type="protein sequence ID" value="KAL2815607.1"/>
    <property type="molecule type" value="Genomic_DNA"/>
</dbReference>
<evidence type="ECO:0000313" key="7">
    <source>
        <dbReference type="EMBL" id="KAL2815607.1"/>
    </source>
</evidence>
<protein>
    <recommendedName>
        <fullName evidence="9">Transcription factor domain-containing protein</fullName>
    </recommendedName>
</protein>
<keyword evidence="5" id="KW-0862">Zinc</keyword>
<dbReference type="Proteomes" id="UP001610335">
    <property type="component" value="Unassembled WGS sequence"/>
</dbReference>
<evidence type="ECO:0000256" key="4">
    <source>
        <dbReference type="ARBA" id="ARBA00022771"/>
    </source>
</evidence>
<keyword evidence="3" id="KW-0677">Repeat</keyword>
<reference evidence="7 8" key="1">
    <citation type="submission" date="2024-07" db="EMBL/GenBank/DDBJ databases">
        <title>Section-level genome sequencing and comparative genomics of Aspergillus sections Usti and Cavernicolus.</title>
        <authorList>
            <consortium name="Lawrence Berkeley National Laboratory"/>
            <person name="Nybo J.L."/>
            <person name="Vesth T.C."/>
            <person name="Theobald S."/>
            <person name="Frisvad J.C."/>
            <person name="Larsen T.O."/>
            <person name="Kjaerboelling I."/>
            <person name="Rothschild-Mancinelli K."/>
            <person name="Lyhne E.K."/>
            <person name="Kogle M.E."/>
            <person name="Barry K."/>
            <person name="Clum A."/>
            <person name="Na H."/>
            <person name="Ledsgaard L."/>
            <person name="Lin J."/>
            <person name="Lipzen A."/>
            <person name="Kuo A."/>
            <person name="Riley R."/>
            <person name="Mondo S."/>
            <person name="LaButti K."/>
            <person name="Haridas S."/>
            <person name="Pangalinan J."/>
            <person name="Salamov A.A."/>
            <person name="Simmons B.A."/>
            <person name="Magnuson J.K."/>
            <person name="Chen J."/>
            <person name="Drula E."/>
            <person name="Henrissat B."/>
            <person name="Wiebenga A."/>
            <person name="Lubbers R.J."/>
            <person name="Gomes A.C."/>
            <person name="Makela M.R."/>
            <person name="Stajich J."/>
            <person name="Grigoriev I.V."/>
            <person name="Mortensen U.H."/>
            <person name="De vries R.P."/>
            <person name="Baker S.E."/>
            <person name="Andersen M.R."/>
        </authorList>
    </citation>
    <scope>NUCLEOTIDE SEQUENCE [LARGE SCALE GENOMIC DNA]</scope>
    <source>
        <strain evidence="7 8">CBS 600.67</strain>
    </source>
</reference>
<gene>
    <name evidence="7" type="ORF">BDW59DRAFT_166754</name>
</gene>